<dbReference type="GO" id="GO:0005886">
    <property type="term" value="C:plasma membrane"/>
    <property type="evidence" value="ECO:0007669"/>
    <property type="project" value="TreeGrafter"/>
</dbReference>
<evidence type="ECO:0000313" key="6">
    <source>
        <dbReference type="Proteomes" id="UP000666240"/>
    </source>
</evidence>
<evidence type="ECO:0000259" key="4">
    <source>
        <dbReference type="PROSITE" id="PS50893"/>
    </source>
</evidence>
<dbReference type="PANTHER" id="PTHR45772">
    <property type="entry name" value="CONSERVED COMPONENT OF ABC TRANSPORTER FOR NATURAL AMINO ACIDS-RELATED"/>
    <property type="match status" value="1"/>
</dbReference>
<dbReference type="Pfam" id="PF00005">
    <property type="entry name" value="ABC_tran"/>
    <property type="match status" value="1"/>
</dbReference>
<proteinExistence type="predicted"/>
<evidence type="ECO:0000256" key="2">
    <source>
        <dbReference type="ARBA" id="ARBA00022741"/>
    </source>
</evidence>
<dbReference type="InterPro" id="IPR051120">
    <property type="entry name" value="ABC_AA/LPS_Transport"/>
</dbReference>
<protein>
    <submittedName>
        <fullName evidence="5">ABC transporter ATP-binding protein</fullName>
    </submittedName>
</protein>
<dbReference type="SUPFAM" id="SSF52540">
    <property type="entry name" value="P-loop containing nucleoside triphosphate hydrolases"/>
    <property type="match status" value="1"/>
</dbReference>
<dbReference type="Gene3D" id="3.40.50.300">
    <property type="entry name" value="P-loop containing nucleotide triphosphate hydrolases"/>
    <property type="match status" value="1"/>
</dbReference>
<keyword evidence="1" id="KW-0813">Transport</keyword>
<accession>A0A8J7QZK6</accession>
<organism evidence="5 6">
    <name type="scientific">Tianweitania sediminis</name>
    <dbReference type="NCBI Taxonomy" id="1502156"/>
    <lineage>
        <taxon>Bacteria</taxon>
        <taxon>Pseudomonadati</taxon>
        <taxon>Pseudomonadota</taxon>
        <taxon>Alphaproteobacteria</taxon>
        <taxon>Hyphomicrobiales</taxon>
        <taxon>Phyllobacteriaceae</taxon>
        <taxon>Tianweitania</taxon>
    </lineage>
</organism>
<keyword evidence="2" id="KW-0547">Nucleotide-binding</keyword>
<evidence type="ECO:0000256" key="3">
    <source>
        <dbReference type="ARBA" id="ARBA00022840"/>
    </source>
</evidence>
<gene>
    <name evidence="5" type="ORF">J5Y06_01480</name>
</gene>
<feature type="domain" description="ABC transporter" evidence="4">
    <location>
        <begin position="6"/>
        <end position="233"/>
    </location>
</feature>
<evidence type="ECO:0000313" key="5">
    <source>
        <dbReference type="EMBL" id="MBP0437320.1"/>
    </source>
</evidence>
<dbReference type="InterPro" id="IPR003593">
    <property type="entry name" value="AAA+_ATPase"/>
</dbReference>
<name>A0A8J7QZK6_9HYPH</name>
<dbReference type="Proteomes" id="UP000666240">
    <property type="component" value="Unassembled WGS sequence"/>
</dbReference>
<dbReference type="GO" id="GO:0016887">
    <property type="term" value="F:ATP hydrolysis activity"/>
    <property type="evidence" value="ECO:0007669"/>
    <property type="project" value="InterPro"/>
</dbReference>
<evidence type="ECO:0000256" key="1">
    <source>
        <dbReference type="ARBA" id="ARBA00022448"/>
    </source>
</evidence>
<dbReference type="GO" id="GO:0005524">
    <property type="term" value="F:ATP binding"/>
    <property type="evidence" value="ECO:0007669"/>
    <property type="project" value="UniProtKB-KW"/>
</dbReference>
<dbReference type="SMART" id="SM00382">
    <property type="entry name" value="AAA"/>
    <property type="match status" value="1"/>
</dbReference>
<dbReference type="CDD" id="cd03219">
    <property type="entry name" value="ABC_Mj1267_LivG_branched"/>
    <property type="match status" value="1"/>
</dbReference>
<sequence>MSSSFLRAEKIGMRFGGLQVLSDIDLEIGERSLTAIIGPNGAGKSTFLNVLTGVLRPTEGVVAFRGQAIGGLPLHRIARLGIARKFQIPSIFSSLTVVENLQVARWGSARTEWPEDELLEMIGLRDRRSVQGAELAHGEKQWLEIGMAIASSPTLLLLDEPTAGMTPQETADTAALIHRLNKKLAVIAVEHDISFVRALGADTLVLHQGRFFRQGPFAEIEADEAVRDVYLGRR</sequence>
<dbReference type="PROSITE" id="PS50893">
    <property type="entry name" value="ABC_TRANSPORTER_2"/>
    <property type="match status" value="1"/>
</dbReference>
<dbReference type="EMBL" id="JAGIYY010000001">
    <property type="protein sequence ID" value="MBP0437320.1"/>
    <property type="molecule type" value="Genomic_DNA"/>
</dbReference>
<reference evidence="5" key="1">
    <citation type="submission" date="2021-03" db="EMBL/GenBank/DDBJ databases">
        <title>Genome sequencing and assembly of Tianweitania sediminis.</title>
        <authorList>
            <person name="Chhetri G."/>
        </authorList>
    </citation>
    <scope>NUCLEOTIDE SEQUENCE</scope>
    <source>
        <strain evidence="5">Z8</strain>
    </source>
</reference>
<dbReference type="InterPro" id="IPR003439">
    <property type="entry name" value="ABC_transporter-like_ATP-bd"/>
</dbReference>
<keyword evidence="3 5" id="KW-0067">ATP-binding</keyword>
<dbReference type="PANTHER" id="PTHR45772:SF8">
    <property type="entry name" value="HIGH-AFFINITY BRANCHED-CHAIN AMINO ACID TRANSPORT ATP-BINDING PROTEIN"/>
    <property type="match status" value="1"/>
</dbReference>
<dbReference type="RefSeq" id="WP_209333338.1">
    <property type="nucleotide sequence ID" value="NZ_JAGIYY010000001.1"/>
</dbReference>
<dbReference type="AlphaFoldDB" id="A0A8J7QZK6"/>
<keyword evidence="6" id="KW-1185">Reference proteome</keyword>
<dbReference type="InterPro" id="IPR027417">
    <property type="entry name" value="P-loop_NTPase"/>
</dbReference>
<comment type="caution">
    <text evidence="5">The sequence shown here is derived from an EMBL/GenBank/DDBJ whole genome shotgun (WGS) entry which is preliminary data.</text>
</comment>